<feature type="compositionally biased region" description="Acidic residues" evidence="4">
    <location>
        <begin position="583"/>
        <end position="593"/>
    </location>
</feature>
<feature type="compositionally biased region" description="Basic residues" evidence="4">
    <location>
        <begin position="387"/>
        <end position="396"/>
    </location>
</feature>
<feature type="compositionally biased region" description="Basic and acidic residues" evidence="4">
    <location>
        <begin position="724"/>
        <end position="737"/>
    </location>
</feature>
<feature type="compositionally biased region" description="Basic and acidic residues" evidence="4">
    <location>
        <begin position="354"/>
        <end position="365"/>
    </location>
</feature>
<proteinExistence type="inferred from homology"/>
<dbReference type="GO" id="GO:0030139">
    <property type="term" value="C:endocytic vesicle"/>
    <property type="evidence" value="ECO:0007669"/>
    <property type="project" value="TreeGrafter"/>
</dbReference>
<dbReference type="Pfam" id="PF02204">
    <property type="entry name" value="VPS9"/>
    <property type="match status" value="1"/>
</dbReference>
<dbReference type="GO" id="GO:0005085">
    <property type="term" value="F:guanyl-nucleotide exchange factor activity"/>
    <property type="evidence" value="ECO:0007669"/>
    <property type="project" value="InterPro"/>
</dbReference>
<dbReference type="AlphaFoldDB" id="A0A6A4V0E4"/>
<dbReference type="PROSITE" id="PS50200">
    <property type="entry name" value="RA"/>
    <property type="match status" value="1"/>
</dbReference>
<reference evidence="8 9" key="1">
    <citation type="submission" date="2019-07" db="EMBL/GenBank/DDBJ databases">
        <title>Draft genome assembly of a fouling barnacle, Amphibalanus amphitrite (Darwin, 1854): The first reference genome for Thecostraca.</title>
        <authorList>
            <person name="Kim W."/>
        </authorList>
    </citation>
    <scope>NUCLEOTIDE SEQUENCE [LARGE SCALE GENOMIC DNA]</scope>
    <source>
        <strain evidence="8">SNU_AA5</strain>
        <tissue evidence="8">Soma without cirri and trophi</tissue>
    </source>
</reference>
<dbReference type="GO" id="GO:0016192">
    <property type="term" value="P:vesicle-mediated transport"/>
    <property type="evidence" value="ECO:0007669"/>
    <property type="project" value="InterPro"/>
</dbReference>
<feature type="compositionally biased region" description="Low complexity" evidence="4">
    <location>
        <begin position="344"/>
        <end position="353"/>
    </location>
</feature>
<name>A0A6A4V0E4_AMPAM</name>
<comment type="caution">
    <text evidence="8">The sequence shown here is derived from an EMBL/GenBank/DDBJ whole genome shotgun (WGS) entry which is preliminary data.</text>
</comment>
<dbReference type="SUPFAM" id="SSF109993">
    <property type="entry name" value="VPS9 domain"/>
    <property type="match status" value="1"/>
</dbReference>
<feature type="region of interest" description="Disordered" evidence="4">
    <location>
        <begin position="723"/>
        <end position="758"/>
    </location>
</feature>
<dbReference type="PROSITE" id="PS50001">
    <property type="entry name" value="SH2"/>
    <property type="match status" value="1"/>
</dbReference>
<feature type="domain" description="SH2" evidence="5">
    <location>
        <begin position="63"/>
        <end position="158"/>
    </location>
</feature>
<accession>A0A6A4V0E4</accession>
<evidence type="ECO:0000256" key="3">
    <source>
        <dbReference type="PROSITE-ProRule" id="PRU00191"/>
    </source>
</evidence>
<dbReference type="Proteomes" id="UP000440578">
    <property type="component" value="Unassembled WGS sequence"/>
</dbReference>
<gene>
    <name evidence="8" type="primary">spri_1</name>
    <name evidence="8" type="ORF">FJT64_014864</name>
</gene>
<feature type="region of interest" description="Disordered" evidence="4">
    <location>
        <begin position="275"/>
        <end position="313"/>
    </location>
</feature>
<feature type="region of interest" description="Disordered" evidence="4">
    <location>
        <begin position="1027"/>
        <end position="1050"/>
    </location>
</feature>
<dbReference type="Pfam" id="PF00788">
    <property type="entry name" value="RA"/>
    <property type="match status" value="1"/>
</dbReference>
<protein>
    <submittedName>
        <fullName evidence="8">Protein sprint</fullName>
    </submittedName>
</protein>
<evidence type="ECO:0000256" key="2">
    <source>
        <dbReference type="ARBA" id="ARBA00022468"/>
    </source>
</evidence>
<feature type="region of interest" description="Disordered" evidence="4">
    <location>
        <begin position="583"/>
        <end position="618"/>
    </location>
</feature>
<dbReference type="SMART" id="SM00252">
    <property type="entry name" value="SH2"/>
    <property type="match status" value="1"/>
</dbReference>
<keyword evidence="2" id="KW-0343">GTPase activation</keyword>
<dbReference type="InterPro" id="IPR045046">
    <property type="entry name" value="Vps9-like"/>
</dbReference>
<feature type="compositionally biased region" description="Polar residues" evidence="4">
    <location>
        <begin position="25"/>
        <end position="40"/>
    </location>
</feature>
<feature type="region of interest" description="Disordered" evidence="4">
    <location>
        <begin position="186"/>
        <end position="236"/>
    </location>
</feature>
<dbReference type="CDD" id="cd01776">
    <property type="entry name" value="RA_Rin"/>
    <property type="match status" value="1"/>
</dbReference>
<feature type="region of interest" description="Disordered" evidence="4">
    <location>
        <begin position="529"/>
        <end position="561"/>
    </location>
</feature>
<keyword evidence="3" id="KW-0727">SH2 domain</keyword>
<dbReference type="InterPro" id="IPR037191">
    <property type="entry name" value="VPS9_dom_sf"/>
</dbReference>
<organism evidence="8 9">
    <name type="scientific">Amphibalanus amphitrite</name>
    <name type="common">Striped barnacle</name>
    <name type="synonym">Balanus amphitrite</name>
    <dbReference type="NCBI Taxonomy" id="1232801"/>
    <lineage>
        <taxon>Eukaryota</taxon>
        <taxon>Metazoa</taxon>
        <taxon>Ecdysozoa</taxon>
        <taxon>Arthropoda</taxon>
        <taxon>Crustacea</taxon>
        <taxon>Multicrustacea</taxon>
        <taxon>Cirripedia</taxon>
        <taxon>Thoracica</taxon>
        <taxon>Thoracicalcarea</taxon>
        <taxon>Balanomorpha</taxon>
        <taxon>Balanoidea</taxon>
        <taxon>Balanidae</taxon>
        <taxon>Amphibalaninae</taxon>
        <taxon>Amphibalanus</taxon>
    </lineage>
</organism>
<feature type="region of interest" description="Disordered" evidence="4">
    <location>
        <begin position="1"/>
        <end position="49"/>
    </location>
</feature>
<dbReference type="PANTHER" id="PTHR23101:SF104">
    <property type="entry name" value="PROTEIN SPRINT"/>
    <property type="match status" value="1"/>
</dbReference>
<dbReference type="Gene3D" id="3.30.505.10">
    <property type="entry name" value="SH2 domain"/>
    <property type="match status" value="1"/>
</dbReference>
<dbReference type="SUPFAM" id="SSF55550">
    <property type="entry name" value="SH2 domain"/>
    <property type="match status" value="1"/>
</dbReference>
<evidence type="ECO:0000259" key="5">
    <source>
        <dbReference type="PROSITE" id="PS50001"/>
    </source>
</evidence>
<dbReference type="GO" id="GO:0005096">
    <property type="term" value="F:GTPase activator activity"/>
    <property type="evidence" value="ECO:0007669"/>
    <property type="project" value="UniProtKB-KW"/>
</dbReference>
<feature type="region of interest" description="Disordered" evidence="4">
    <location>
        <begin position="487"/>
        <end position="510"/>
    </location>
</feature>
<keyword evidence="9" id="KW-1185">Reference proteome</keyword>
<dbReference type="Pfam" id="PF23268">
    <property type="entry name" value="RIN1"/>
    <property type="match status" value="1"/>
</dbReference>
<dbReference type="EMBL" id="VIIS01002239">
    <property type="protein sequence ID" value="KAF0286649.1"/>
    <property type="molecule type" value="Genomic_DNA"/>
</dbReference>
<evidence type="ECO:0000256" key="1">
    <source>
        <dbReference type="ARBA" id="ARBA00006919"/>
    </source>
</evidence>
<dbReference type="InterPro" id="IPR000159">
    <property type="entry name" value="RA_dom"/>
</dbReference>
<dbReference type="SMART" id="SM00167">
    <property type="entry name" value="VPS9"/>
    <property type="match status" value="1"/>
</dbReference>
<feature type="region of interest" description="Disordered" evidence="4">
    <location>
        <begin position="426"/>
        <end position="447"/>
    </location>
</feature>
<dbReference type="Gene3D" id="1.20.1050.80">
    <property type="entry name" value="VPS9 domain"/>
    <property type="match status" value="1"/>
</dbReference>
<feature type="compositionally biased region" description="Basic and acidic residues" evidence="4">
    <location>
        <begin position="489"/>
        <end position="500"/>
    </location>
</feature>
<evidence type="ECO:0000256" key="4">
    <source>
        <dbReference type="SAM" id="MobiDB-lite"/>
    </source>
</evidence>
<dbReference type="InterPro" id="IPR000980">
    <property type="entry name" value="SH2"/>
</dbReference>
<feature type="domain" description="Ras-associating" evidence="6">
    <location>
        <begin position="1050"/>
        <end position="1140"/>
    </location>
</feature>
<dbReference type="GO" id="GO:0005829">
    <property type="term" value="C:cytosol"/>
    <property type="evidence" value="ECO:0007669"/>
    <property type="project" value="TreeGrafter"/>
</dbReference>
<feature type="domain" description="VPS9" evidence="7">
    <location>
        <begin position="888"/>
        <end position="1028"/>
    </location>
</feature>
<evidence type="ECO:0000259" key="7">
    <source>
        <dbReference type="PROSITE" id="PS51205"/>
    </source>
</evidence>
<sequence length="1149" mass="124236">MAACDSDPISTSPDLGGEHKRPTKLSFSRNQEDSAVSSCSEPEYGRPAQMSVSERLIRSHPVWLISGLHRSGADHLLHDKPAGTFIVRQSSPGKEQLMTLSVRMPAGSAPPVDHFPIRSAAGKLGLETSEKRFDSISSLIAHYTGHRDELPVQLQLPASLQRVKSRHQLSSLALLGQEFWTCRLPSESRSTGSGGGGRTDARDSAGGANSIGSSPASSLNKPAGRGGSHSSLESPAEPAVLLTLAPLSADERPRPPGSLSLGPDAGSLTRLVSPELVSRVSSPSATTGRAAPRPPARWCQPQSAAPPTEPADAAGNVVSTATFQVSSTASGTVRSEMSVFIGGAAPAAGQPGQTEKEALAKETKADPTSPGSSPGDEVAPLAGGLRAGRRRGRKKRTSEPLESPAAYCRSSVADKISDYEDIWASPARETPPVGSPFSASAAVSRASRETAAALMEMAREAASPSPLYAVPADALRAQPDLVAGVGRRAPADRASHRHSEPALCGWEPGVPAARRPTLPTICAGQEVHHAASADQLSPPPRAVRPSARSQSSRAVGEQVRQRRARAEQWRLDSSWEYLREDDCDADSEWDEEPAERPERPATRLTESTEPIPDPTADISPEEQTRIVHAIIRQSLPMAVPPAASVSASDYDNIRPSARGQAGRGHPVRPSCPVDMGADTDAETDTSKLQSIMRLMNDQLRLKSGQFDADERLFTDSESFVAVHGTERPEELEREVESPGRPLPPRLPLPRSQQESLYSPPRLNSLRLHRKSQQSGAAIRDYVIKLANDDDSTFALCIFNFLKCTREGAETDPHVVMRNIRQFCNGMKNYLVKHGEGEFHQVVHQERSKLSSTEFLNLDAILEGVLEELLVRPLHDHISALWRRTAQRSGDSQRLTENFELARRRPTETLGMKRDQTPPSAAVLGSVRHFLGRMQDSASPLDKLESLLATVSALFSAAGERDACIPADDFLPLLLYALVHCHVTNVEFEADYMWGLLHPMLLNGEAGYYLTMLSSAVHVLKNVLQHPGDKANDSTTRLSQRSGSGSGSEPVEGFLRVVIPDEQQGTILSRTLPCRPGATARDLCRMLDHKLRITSPQDYGLFKLINGDETLVGDLECPQLVKQELASKGVHCMFSYKRLEAKIAWPTGQL</sequence>
<comment type="similarity">
    <text evidence="1">Belongs to the RIN (Ras interaction/interference) family.</text>
</comment>
<dbReference type="GO" id="GO:0031267">
    <property type="term" value="F:small GTPase binding"/>
    <property type="evidence" value="ECO:0007669"/>
    <property type="project" value="TreeGrafter"/>
</dbReference>
<dbReference type="GO" id="GO:0007165">
    <property type="term" value="P:signal transduction"/>
    <property type="evidence" value="ECO:0007669"/>
    <property type="project" value="InterPro"/>
</dbReference>
<feature type="compositionally biased region" description="Polar residues" evidence="4">
    <location>
        <begin position="210"/>
        <end position="220"/>
    </location>
</feature>
<evidence type="ECO:0000259" key="6">
    <source>
        <dbReference type="PROSITE" id="PS50200"/>
    </source>
</evidence>
<dbReference type="OrthoDB" id="21085at2759"/>
<dbReference type="PANTHER" id="PTHR23101">
    <property type="entry name" value="RAB GDP/GTP EXCHANGE FACTOR"/>
    <property type="match status" value="1"/>
</dbReference>
<dbReference type="Pfam" id="PF00017">
    <property type="entry name" value="SH2"/>
    <property type="match status" value="1"/>
</dbReference>
<dbReference type="PROSITE" id="PS51205">
    <property type="entry name" value="VPS9"/>
    <property type="match status" value="1"/>
</dbReference>
<feature type="compositionally biased region" description="Low complexity" evidence="4">
    <location>
        <begin position="438"/>
        <end position="447"/>
    </location>
</feature>
<dbReference type="InterPro" id="IPR003123">
    <property type="entry name" value="VPS9"/>
</dbReference>
<evidence type="ECO:0000313" key="8">
    <source>
        <dbReference type="EMBL" id="KAF0286649.1"/>
    </source>
</evidence>
<feature type="region of interest" description="Disordered" evidence="4">
    <location>
        <begin position="344"/>
        <end position="406"/>
    </location>
</feature>
<dbReference type="InterPro" id="IPR036860">
    <property type="entry name" value="SH2_dom_sf"/>
</dbReference>
<evidence type="ECO:0000313" key="9">
    <source>
        <dbReference type="Proteomes" id="UP000440578"/>
    </source>
</evidence>
<feature type="compositionally biased region" description="Low complexity" evidence="4">
    <location>
        <begin position="543"/>
        <end position="558"/>
    </location>
</feature>